<evidence type="ECO:0000256" key="1">
    <source>
        <dbReference type="PROSITE-ProRule" id="PRU00175"/>
    </source>
</evidence>
<evidence type="ECO:0000313" key="6">
    <source>
        <dbReference type="Proteomes" id="UP001412067"/>
    </source>
</evidence>
<evidence type="ECO:0000259" key="4">
    <source>
        <dbReference type="PROSITE" id="PS50966"/>
    </source>
</evidence>
<reference evidence="5 6" key="1">
    <citation type="journal article" date="2022" name="Nat. Plants">
        <title>Genomes of leafy and leafless Platanthera orchids illuminate the evolution of mycoheterotrophy.</title>
        <authorList>
            <person name="Li M.H."/>
            <person name="Liu K.W."/>
            <person name="Li Z."/>
            <person name="Lu H.C."/>
            <person name="Ye Q.L."/>
            <person name="Zhang D."/>
            <person name="Wang J.Y."/>
            <person name="Li Y.F."/>
            <person name="Zhong Z.M."/>
            <person name="Liu X."/>
            <person name="Yu X."/>
            <person name="Liu D.K."/>
            <person name="Tu X.D."/>
            <person name="Liu B."/>
            <person name="Hao Y."/>
            <person name="Liao X.Y."/>
            <person name="Jiang Y.T."/>
            <person name="Sun W.H."/>
            <person name="Chen J."/>
            <person name="Chen Y.Q."/>
            <person name="Ai Y."/>
            <person name="Zhai J.W."/>
            <person name="Wu S.S."/>
            <person name="Zhou Z."/>
            <person name="Hsiao Y.Y."/>
            <person name="Wu W.L."/>
            <person name="Chen Y.Y."/>
            <person name="Lin Y.F."/>
            <person name="Hsu J.L."/>
            <person name="Li C.Y."/>
            <person name="Wang Z.W."/>
            <person name="Zhao X."/>
            <person name="Zhong W.Y."/>
            <person name="Ma X.K."/>
            <person name="Ma L."/>
            <person name="Huang J."/>
            <person name="Chen G.Z."/>
            <person name="Huang M.Z."/>
            <person name="Huang L."/>
            <person name="Peng D.H."/>
            <person name="Luo Y.B."/>
            <person name="Zou S.Q."/>
            <person name="Chen S.P."/>
            <person name="Lan S."/>
            <person name="Tsai W.C."/>
            <person name="Van de Peer Y."/>
            <person name="Liu Z.J."/>
        </authorList>
    </citation>
    <scope>NUCLEOTIDE SEQUENCE [LARGE SCALE GENOMIC DNA]</scope>
    <source>
        <strain evidence="5">Lor288</strain>
    </source>
</reference>
<protein>
    <recommendedName>
        <fullName evidence="7">Mitogen-activated protein kinase kinase kinase 1</fullName>
    </recommendedName>
</protein>
<feature type="region of interest" description="Disordered" evidence="2">
    <location>
        <begin position="25"/>
        <end position="45"/>
    </location>
</feature>
<keyword evidence="1" id="KW-0479">Metal-binding</keyword>
<dbReference type="PANTHER" id="PTHR21540:SF0">
    <property type="entry name" value="PHD FAMILY PROTEIN"/>
    <property type="match status" value="1"/>
</dbReference>
<comment type="caution">
    <text evidence="5">The sequence shown here is derived from an EMBL/GenBank/DDBJ whole genome shotgun (WGS) entry which is preliminary data.</text>
</comment>
<gene>
    <name evidence="5" type="ORF">KSP40_PGU020699</name>
</gene>
<name>A0ABR2M2S6_9ASPA</name>
<dbReference type="EMBL" id="JBBWWR010000013">
    <property type="protein sequence ID" value="KAK8956306.1"/>
    <property type="molecule type" value="Genomic_DNA"/>
</dbReference>
<keyword evidence="1" id="KW-0863">Zinc-finger</keyword>
<feature type="compositionally biased region" description="Basic and acidic residues" evidence="2">
    <location>
        <begin position="25"/>
        <end position="36"/>
    </location>
</feature>
<keyword evidence="1" id="KW-0862">Zinc</keyword>
<sequence>MGGRRDGIEDATGNEILSDRRRETARGELKLPRPHEYPSACNDPGHRSIINPRVSRALHDGRLLLLHRPDAHTFHVLGATSNVYAVTISAAPSCSCPDPTTPCKHILFVLLRVLRLPLTHPALRRRFLHHRLLSRLLETPASPASFAGCRARRRFRQLFLAAAAETGRGPCPVCLEEMAGVDGMLTCGACGNSLHRECWARWKRSCRGRRAPASCVMCRARWRERRETNRGERYVNLAAYVGGEEAEVEPGGGAGDRSSSCASPAPG</sequence>
<dbReference type="Gene3D" id="3.30.40.10">
    <property type="entry name" value="Zinc/RING finger domain, C3HC4 (zinc finger)"/>
    <property type="match status" value="1"/>
</dbReference>
<dbReference type="InterPro" id="IPR039903">
    <property type="entry name" value="Zswim2"/>
</dbReference>
<feature type="compositionally biased region" description="Polar residues" evidence="2">
    <location>
        <begin position="257"/>
        <end position="267"/>
    </location>
</feature>
<evidence type="ECO:0008006" key="7">
    <source>
        <dbReference type="Google" id="ProtNLM"/>
    </source>
</evidence>
<dbReference type="InterPro" id="IPR007527">
    <property type="entry name" value="Znf_SWIM"/>
</dbReference>
<dbReference type="InterPro" id="IPR001841">
    <property type="entry name" value="Znf_RING"/>
</dbReference>
<dbReference type="InterPro" id="IPR013083">
    <property type="entry name" value="Znf_RING/FYVE/PHD"/>
</dbReference>
<evidence type="ECO:0000313" key="5">
    <source>
        <dbReference type="EMBL" id="KAK8956306.1"/>
    </source>
</evidence>
<evidence type="ECO:0000256" key="2">
    <source>
        <dbReference type="SAM" id="MobiDB-lite"/>
    </source>
</evidence>
<evidence type="ECO:0000259" key="3">
    <source>
        <dbReference type="PROSITE" id="PS50089"/>
    </source>
</evidence>
<dbReference type="Proteomes" id="UP001412067">
    <property type="component" value="Unassembled WGS sequence"/>
</dbReference>
<feature type="domain" description="RING-type" evidence="3">
    <location>
        <begin position="171"/>
        <end position="219"/>
    </location>
</feature>
<dbReference type="Pfam" id="PF04434">
    <property type="entry name" value="SWIM"/>
    <property type="match status" value="1"/>
</dbReference>
<dbReference type="PANTHER" id="PTHR21540">
    <property type="entry name" value="RING FINGER AND SWIM DOMAIN-CONTAINING PROTEIN 2"/>
    <property type="match status" value="1"/>
</dbReference>
<dbReference type="SUPFAM" id="SSF57850">
    <property type="entry name" value="RING/U-box"/>
    <property type="match status" value="1"/>
</dbReference>
<dbReference type="PROSITE" id="PS50089">
    <property type="entry name" value="ZF_RING_2"/>
    <property type="match status" value="1"/>
</dbReference>
<feature type="region of interest" description="Disordered" evidence="2">
    <location>
        <begin position="245"/>
        <end position="267"/>
    </location>
</feature>
<accession>A0ABR2M2S6</accession>
<keyword evidence="6" id="KW-1185">Reference proteome</keyword>
<proteinExistence type="predicted"/>
<feature type="domain" description="SWIM-type" evidence="4">
    <location>
        <begin position="84"/>
        <end position="114"/>
    </location>
</feature>
<dbReference type="PROSITE" id="PS50966">
    <property type="entry name" value="ZF_SWIM"/>
    <property type="match status" value="1"/>
</dbReference>
<organism evidence="5 6">
    <name type="scientific">Platanthera guangdongensis</name>
    <dbReference type="NCBI Taxonomy" id="2320717"/>
    <lineage>
        <taxon>Eukaryota</taxon>
        <taxon>Viridiplantae</taxon>
        <taxon>Streptophyta</taxon>
        <taxon>Embryophyta</taxon>
        <taxon>Tracheophyta</taxon>
        <taxon>Spermatophyta</taxon>
        <taxon>Magnoliopsida</taxon>
        <taxon>Liliopsida</taxon>
        <taxon>Asparagales</taxon>
        <taxon>Orchidaceae</taxon>
        <taxon>Orchidoideae</taxon>
        <taxon>Orchideae</taxon>
        <taxon>Orchidinae</taxon>
        <taxon>Platanthera</taxon>
    </lineage>
</organism>